<keyword evidence="3" id="KW-0238">DNA-binding</keyword>
<dbReference type="Gene3D" id="3.90.220.20">
    <property type="entry name" value="DNA methylase specificity domains"/>
    <property type="match status" value="2"/>
</dbReference>
<dbReference type="Pfam" id="PF01420">
    <property type="entry name" value="Methylase_S"/>
    <property type="match status" value="2"/>
</dbReference>
<evidence type="ECO:0000256" key="4">
    <source>
        <dbReference type="SAM" id="Coils"/>
    </source>
</evidence>
<keyword evidence="7" id="KW-1185">Reference proteome</keyword>
<protein>
    <submittedName>
        <fullName evidence="6">Restriction endonuclease subunit S</fullName>
        <ecNumber evidence="6">3.1.21.-</ecNumber>
    </submittedName>
</protein>
<keyword evidence="4" id="KW-0175">Coiled coil</keyword>
<name>A0ABT3XSX1_9FLAO</name>
<dbReference type="Proteomes" id="UP001073122">
    <property type="component" value="Unassembled WGS sequence"/>
</dbReference>
<dbReference type="InterPro" id="IPR000055">
    <property type="entry name" value="Restrct_endonuc_typeI_TRD"/>
</dbReference>
<comment type="similarity">
    <text evidence="1">Belongs to the type-I restriction system S methylase family.</text>
</comment>
<keyword evidence="6" id="KW-0378">Hydrolase</keyword>
<dbReference type="InterPro" id="IPR044946">
    <property type="entry name" value="Restrct_endonuc_typeI_TRD_sf"/>
</dbReference>
<feature type="coiled-coil region" evidence="4">
    <location>
        <begin position="375"/>
        <end position="402"/>
    </location>
</feature>
<dbReference type="GO" id="GO:0004519">
    <property type="term" value="F:endonuclease activity"/>
    <property type="evidence" value="ECO:0007669"/>
    <property type="project" value="UniProtKB-KW"/>
</dbReference>
<organism evidence="6 7">
    <name type="scientific">Chryseobacterium formosus</name>
    <dbReference type="NCBI Taxonomy" id="1537363"/>
    <lineage>
        <taxon>Bacteria</taxon>
        <taxon>Pseudomonadati</taxon>
        <taxon>Bacteroidota</taxon>
        <taxon>Flavobacteriia</taxon>
        <taxon>Flavobacteriales</taxon>
        <taxon>Weeksellaceae</taxon>
        <taxon>Chryseobacterium group</taxon>
        <taxon>Chryseobacterium</taxon>
    </lineage>
</organism>
<dbReference type="PANTHER" id="PTHR30408">
    <property type="entry name" value="TYPE-1 RESTRICTION ENZYME ECOKI SPECIFICITY PROTEIN"/>
    <property type="match status" value="1"/>
</dbReference>
<accession>A0ABT3XSX1</accession>
<dbReference type="Gene3D" id="1.10.287.1120">
    <property type="entry name" value="Bipartite methylase S protein"/>
    <property type="match status" value="1"/>
</dbReference>
<keyword evidence="6" id="KW-0255">Endonuclease</keyword>
<proteinExistence type="inferred from homology"/>
<evidence type="ECO:0000313" key="6">
    <source>
        <dbReference type="EMBL" id="MCX8524687.1"/>
    </source>
</evidence>
<feature type="domain" description="Type I restriction modification DNA specificity" evidence="5">
    <location>
        <begin position="216"/>
        <end position="392"/>
    </location>
</feature>
<keyword evidence="2" id="KW-0680">Restriction system</keyword>
<gene>
    <name evidence="6" type="ORF">OF897_12260</name>
</gene>
<evidence type="ECO:0000256" key="2">
    <source>
        <dbReference type="ARBA" id="ARBA00022747"/>
    </source>
</evidence>
<comment type="caution">
    <text evidence="6">The sequence shown here is derived from an EMBL/GenBank/DDBJ whole genome shotgun (WGS) entry which is preliminary data.</text>
</comment>
<dbReference type="PANTHER" id="PTHR30408:SF12">
    <property type="entry name" value="TYPE I RESTRICTION ENZYME MJAVIII SPECIFICITY SUBUNIT"/>
    <property type="match status" value="1"/>
</dbReference>
<dbReference type="GO" id="GO:0016787">
    <property type="term" value="F:hydrolase activity"/>
    <property type="evidence" value="ECO:0007669"/>
    <property type="project" value="UniProtKB-KW"/>
</dbReference>
<dbReference type="EC" id="3.1.21.-" evidence="6"/>
<dbReference type="EMBL" id="JAOVZW010000013">
    <property type="protein sequence ID" value="MCX8524687.1"/>
    <property type="molecule type" value="Genomic_DNA"/>
</dbReference>
<dbReference type="SUPFAM" id="SSF116734">
    <property type="entry name" value="DNA methylase specificity domain"/>
    <property type="match status" value="2"/>
</dbReference>
<evidence type="ECO:0000256" key="3">
    <source>
        <dbReference type="ARBA" id="ARBA00023125"/>
    </source>
</evidence>
<sequence>MVETKFIQTDIGLIPQDWEVKEMLEIISEISMGPFGSDIKVSNFVNKGVPVLNGYNISGIKLKERYSNFVTVEKAKSLKKAVAKRGDIVVTHRGTIGQMAYIPEDSSFEEYVISQSQFRFSTNKMVIYEFVVLFFHSDKGQNIILESKGHTGVPAIAQATTTFKKFQIPIPPLSEQQAISKILSDINIWIESLEKLIFKKQLIKQGAMQKLLTPKKDWEVKLLGEVANFFKGNGLPKNSINSNGNVKCIHYGELFRKHKEVINKITNKTFNFSSSFLSKVNDVLMPTSDVTPRGLATASCIKEEGVLIGGDILVIRFTKEIDGAYFSYFVSNNKEEILKLVSGSTVYHLYGSELSSLNFKYPKSKSEQSRIAKILFDMDVEIEALEQKLAKAKQVKQGLMQELLTGRIRLV</sequence>
<evidence type="ECO:0000259" key="5">
    <source>
        <dbReference type="Pfam" id="PF01420"/>
    </source>
</evidence>
<reference evidence="6" key="1">
    <citation type="submission" date="2022-10" db="EMBL/GenBank/DDBJ databases">
        <title>Chryseobacterium sp. nov., a novel bacterial species.</title>
        <authorList>
            <person name="Cao Y."/>
        </authorList>
    </citation>
    <scope>NUCLEOTIDE SEQUENCE</scope>
    <source>
        <strain evidence="6">CCTCC AB2015118</strain>
    </source>
</reference>
<evidence type="ECO:0000256" key="1">
    <source>
        <dbReference type="ARBA" id="ARBA00010923"/>
    </source>
</evidence>
<feature type="domain" description="Type I restriction modification DNA specificity" evidence="5">
    <location>
        <begin position="55"/>
        <end position="192"/>
    </location>
</feature>
<keyword evidence="6" id="KW-0540">Nuclease</keyword>
<dbReference type="RefSeq" id="WP_267265971.1">
    <property type="nucleotide sequence ID" value="NZ_JAOVZW010000013.1"/>
</dbReference>
<evidence type="ECO:0000313" key="7">
    <source>
        <dbReference type="Proteomes" id="UP001073122"/>
    </source>
</evidence>
<dbReference type="InterPro" id="IPR052021">
    <property type="entry name" value="Type-I_RS_S_subunit"/>
</dbReference>